<keyword evidence="3" id="KW-1185">Reference proteome</keyword>
<dbReference type="EMBL" id="NMUL01000007">
    <property type="protein sequence ID" value="OXM69592.1"/>
    <property type="molecule type" value="Genomic_DNA"/>
</dbReference>
<dbReference type="PANTHER" id="PTHR30461:SF23">
    <property type="entry name" value="DNA RECOMBINASE-RELATED"/>
    <property type="match status" value="1"/>
</dbReference>
<dbReference type="PROSITE" id="PS51737">
    <property type="entry name" value="RECOMBINASE_DNA_BIND"/>
    <property type="match status" value="1"/>
</dbReference>
<dbReference type="Gene3D" id="3.90.1750.20">
    <property type="entry name" value="Putative Large Serine Recombinase, Chain B, Domain 2"/>
    <property type="match status" value="1"/>
</dbReference>
<evidence type="ECO:0000259" key="1">
    <source>
        <dbReference type="PROSITE" id="PS51737"/>
    </source>
</evidence>
<dbReference type="CDD" id="cd00338">
    <property type="entry name" value="Ser_Recombinase"/>
    <property type="match status" value="1"/>
</dbReference>
<dbReference type="InterPro" id="IPR011109">
    <property type="entry name" value="DNA_bind_recombinase_dom"/>
</dbReference>
<dbReference type="GO" id="GO:0003677">
    <property type="term" value="F:DNA binding"/>
    <property type="evidence" value="ECO:0007669"/>
    <property type="project" value="InterPro"/>
</dbReference>
<dbReference type="InterPro" id="IPR038109">
    <property type="entry name" value="DNA_bind_recomb_sf"/>
</dbReference>
<comment type="caution">
    <text evidence="2">The sequence shown here is derived from an EMBL/GenBank/DDBJ whole genome shotgun (WGS) entry which is preliminary data.</text>
</comment>
<dbReference type="OrthoDB" id="4500247at2"/>
<evidence type="ECO:0000313" key="3">
    <source>
        <dbReference type="Proteomes" id="UP000215199"/>
    </source>
</evidence>
<evidence type="ECO:0000313" key="2">
    <source>
        <dbReference type="EMBL" id="OXM69592.1"/>
    </source>
</evidence>
<dbReference type="SMART" id="SM00857">
    <property type="entry name" value="Resolvase"/>
    <property type="match status" value="1"/>
</dbReference>
<dbReference type="InterPro" id="IPR006119">
    <property type="entry name" value="Resolv_N"/>
</dbReference>
<dbReference type="Proteomes" id="UP000215199">
    <property type="component" value="Unassembled WGS sequence"/>
</dbReference>
<organism evidence="2 3">
    <name type="scientific">Amycolatopsis vastitatis</name>
    <dbReference type="NCBI Taxonomy" id="1905142"/>
    <lineage>
        <taxon>Bacteria</taxon>
        <taxon>Bacillati</taxon>
        <taxon>Actinomycetota</taxon>
        <taxon>Actinomycetes</taxon>
        <taxon>Pseudonocardiales</taxon>
        <taxon>Pseudonocardiaceae</taxon>
        <taxon>Amycolatopsis</taxon>
    </lineage>
</organism>
<accession>A0A229TEA7</accession>
<feature type="domain" description="Recombinase" evidence="1">
    <location>
        <begin position="197"/>
        <end position="307"/>
    </location>
</feature>
<protein>
    <recommendedName>
        <fullName evidence="1">Recombinase domain-containing protein</fullName>
    </recommendedName>
</protein>
<dbReference type="InterPro" id="IPR050639">
    <property type="entry name" value="SSR_resolvase"/>
</dbReference>
<dbReference type="Gene3D" id="3.40.50.1390">
    <property type="entry name" value="Resolvase, N-terminal catalytic domain"/>
    <property type="match status" value="1"/>
</dbReference>
<sequence>MTRTVIDPKNAIIYLRLSDLRDDDLNENGDGATFSSREEKVRELAERLGWTVFKVIIENDIDRKNGKARNASAFKRRKVTLPDGSVVLRVVRPGFREMLDHLRSGRAHAVLAEDLDRVLRDPRDLEDFIDIAEEFKVNARSLSGSLTITDGGTDAEITLARTMVAVKNMESRDKSRRVTGARERQARAGIWHGGRRPFGFESDGVTHIPAEVGVIRHCAKRVVQFNQKTRKLWSLRALAAELERGDVPTVSGVPWSAELLRSILIRPRNAGISIYKGQAVGRLPGQPILAMATHEAVVRVLTDPGRNLLEPGVGAAPKWLGSGLYLCGIHDDGTACQVNPGSRAPRYICRAEAHLSRNAAALDTYVQAVLLNRIRQEPRFVEGFIYQATETEVDTEALRFEAASIRVNLDGLAQDRALGIIDRAQLLSGSKAGQARLAEIDRMLSACVVESPLTSLLGVDDVVPAWEAQQLSSRRFILDTLMEVTVKPTRRGVRFNPRDVAIRFREAGEMDLAAA</sequence>
<dbReference type="AlphaFoldDB" id="A0A229TEA7"/>
<dbReference type="Pfam" id="PF00239">
    <property type="entry name" value="Resolvase"/>
    <property type="match status" value="1"/>
</dbReference>
<name>A0A229TEA7_9PSEU</name>
<dbReference type="SUPFAM" id="SSF53041">
    <property type="entry name" value="Resolvase-like"/>
    <property type="match status" value="1"/>
</dbReference>
<dbReference type="RefSeq" id="WP_093946917.1">
    <property type="nucleotide sequence ID" value="NZ_NMUL01000007.1"/>
</dbReference>
<dbReference type="GO" id="GO:0000150">
    <property type="term" value="F:DNA strand exchange activity"/>
    <property type="evidence" value="ECO:0007669"/>
    <property type="project" value="InterPro"/>
</dbReference>
<reference evidence="3" key="1">
    <citation type="submission" date="2017-07" db="EMBL/GenBank/DDBJ databases">
        <title>Comparative genome mining reveals phylogenetic distribution patterns of secondary metabolites in Amycolatopsis.</title>
        <authorList>
            <person name="Adamek M."/>
            <person name="Alanjary M."/>
            <person name="Sales-Ortells H."/>
            <person name="Goodfellow M."/>
            <person name="Bull A.T."/>
            <person name="Kalinowski J."/>
            <person name="Ziemert N."/>
        </authorList>
    </citation>
    <scope>NUCLEOTIDE SEQUENCE [LARGE SCALE GENOMIC DNA]</scope>
    <source>
        <strain evidence="3">H5</strain>
    </source>
</reference>
<dbReference type="PANTHER" id="PTHR30461">
    <property type="entry name" value="DNA-INVERTASE FROM LAMBDOID PROPHAGE"/>
    <property type="match status" value="1"/>
</dbReference>
<dbReference type="InterPro" id="IPR036162">
    <property type="entry name" value="Resolvase-like_N_sf"/>
</dbReference>
<gene>
    <name evidence="2" type="ORF">CF165_08775</name>
</gene>
<proteinExistence type="predicted"/>